<sequence>MNLKLLFLFLLFSAFCSAQENCDNGIDDDGDGKIDLNDSDCICNNSVITSLLPNPSFEEKTICPQGFDDILTINHWTKGTIPSPDYINKDCNVFNTIYTKNLENFPDGKGIVRAVYKNNKKEYIATKLSAPLVTGVNYQLTLNIATLMGIETNNLSKRFDFNFLAPTYVTLYGCNKKDNLPLYTNSDPSSFDQSWVEIGKVLYQPQTVWGEITISFIPNIEINAIMIGPEKTLPPSFNTDYEPSFLYDNLRLNTSENFGVTIIQSGNFCNNDLTLTANLNKTLNLGTTFQWYLNGIAINRGTNKSYSIPSLKTNLGEYTVKVTYGNECFISSKLTVNNSIPNPSVTVVQPSCQDTNGYIKVNEPGIEYSFDKGLAFLSDDNYVTKDLVWQTDANFVTKEYGKYYIQTRTSSGCISTPTIVTIDPPILLDRPAFSTIQPTCNSGGTITITTSASQFSFDNGTTWQNNAIKTNLASGNYLLKIRNSSGCESFAQSVFLFPFYIESPAYTISQPTCNEGGTINITTPASEYSFDNGETWTTSSTASNLPNGYYNVRIKNENGCVSKPHIYQIYFNEYVNSYPEFKVNQPITCSETGIISFLKPSNKYSIDNGKTWQETPIFSNLKPGNYFLKTQNALGCESLVSEVKINFYLPKPTFTLVEASCATNGSITITSAAAFYSFNNGETWTTNPTASNLASGYYNIKIKNEIGCESDVEYAYLPPFYLDDLTFKIIDPNCETESKWSISITTPAVSYSFDGGVTWSTNSTKSGLDFGTYFLKIKNSLGCESNFTAATINNTYFLEAPEFVATQPTCTTPGIVTITTPAEFYSFDDGATWSTDPNLIKYPNGAVSGFIRIKNKSGCISAANGFVLNPNFLDNMAYTIVQPTTCDSNATGSITITTSAALYSFDGGLSWSTNPTALNLPVGFKYQLKIKNAAGCESGNLITEIMPFKIKEADFIVTNPSCGKGGTITITTPATFYSFDGGETWGTNPKATNLPNGFYYPKIKNEFGCISETLNSVHFTEEYLTGFNIQVTQPTCESGNRGTITVDPMFDQYSFDGGMTWSQYNTATNLSAGNYLIKVKNNLGCESWSRVETLYHYYLPNPSYTKTNPICGTGGSISITTPSAFYSFDNGATWSTNPIAQNLEAGIYAVIIKNELGCESYPINIYVPPFFLNAPLYSITQPNCQSLGTISITTITAQYSIDNGITWYTSGTFNNLQPGSYDLKIKNNLGCESNYSSVYLYNVNPPAQKPIISIQQPSSCTSSKGKISVNTNANQYSFDDGLTWSSSPTATDLDPGDYFIKIKNSSIGCPSPSVKVTINPALDAVETPNYVISQPISCANPFGSISITTVAFAYSFDNGLSWTTNATATYLPSGPYKIKIKNSAGCESESVSIQINLPTDFPTIPTYTITQPNCNNSKGKITINTVASEYSFDNGITWNTLAVSTFLNSGEYFIKIKNTNGCISDAIKATIISFINSILKPTINTPQTFCIQQNATISSIAIKGQNIKWYNALTNGTLLSNTTPLQNGTTYYASQTINGCESERIPVLINIQNTPAPAGNTNQTLCSSQNPTLENIVISGNAIKWYNSANVLLSNSTSLQDGVTYYASQTENNCESPNKLAVTISLINTLPANNYEELFCDDLNDGSEKVNLSVYDSNLIPNTSGYTFSYYSTFLSAENQLTGNQITNFSNYKLFLGDNKIYVRINSNTPCYAIVELKLTLVSKPIITIPDVVPICENNSITIDAGLGFDSYLWSTGATTYSILVANPGNYSVTVTTNYSTISCSSTKNFEVRKSNIANITSVETQDWTDNQNTITVFASGTGDFEYSIDGIHFQDSNQFSGLYSGEYTVHVRDKNGCGTATDEVFLLMYPKYFTPNGDGFNDTWNIKFSDLETNLTVKIFDRYGKLITELIQNNDWNGTLNGYELPSDDYWFVINRADGKEYKGHFSLKR</sequence>
<dbReference type="SUPFAM" id="SSF50939">
    <property type="entry name" value="Sialidases"/>
    <property type="match status" value="4"/>
</dbReference>
<evidence type="ECO:0000256" key="1">
    <source>
        <dbReference type="SAM" id="SignalP"/>
    </source>
</evidence>
<dbReference type="InterPro" id="IPR036278">
    <property type="entry name" value="Sialidase_sf"/>
</dbReference>
<feature type="domain" description="Ig-like" evidence="2">
    <location>
        <begin position="1481"/>
        <end position="1551"/>
    </location>
</feature>
<dbReference type="Gene3D" id="2.120.10.10">
    <property type="match status" value="1"/>
</dbReference>
<dbReference type="Proteomes" id="UP000253676">
    <property type="component" value="Unassembled WGS sequence"/>
</dbReference>
<dbReference type="OrthoDB" id="1652165at2"/>
<reference evidence="3 4" key="1">
    <citation type="submission" date="2018-07" db="EMBL/GenBank/DDBJ databases">
        <title>Complete genome sequence of Flavobacterium psychrolimnae LMG 22018.</title>
        <authorList>
            <person name="Kim D.-U."/>
        </authorList>
    </citation>
    <scope>NUCLEOTIDE SEQUENCE [LARGE SCALE GENOMIC DNA]</scope>
    <source>
        <strain evidence="3 4">LMG 22018</strain>
    </source>
</reference>
<keyword evidence="4" id="KW-1185">Reference proteome</keyword>
<dbReference type="Pfam" id="PF13585">
    <property type="entry name" value="CHU_C"/>
    <property type="match status" value="1"/>
</dbReference>
<comment type="caution">
    <text evidence="3">The sequence shown here is derived from an EMBL/GenBank/DDBJ whole genome shotgun (WGS) entry which is preliminary data.</text>
</comment>
<dbReference type="NCBIfam" id="TIGR04131">
    <property type="entry name" value="Bac_Flav_CTERM"/>
    <property type="match status" value="1"/>
</dbReference>
<dbReference type="Gene3D" id="2.60.40.10">
    <property type="entry name" value="Immunoglobulins"/>
    <property type="match status" value="1"/>
</dbReference>
<feature type="chain" id="PRO_5017032844" description="Ig-like domain-containing protein" evidence="1">
    <location>
        <begin position="19"/>
        <end position="1951"/>
    </location>
</feature>
<gene>
    <name evidence="3" type="ORF">DR980_05995</name>
</gene>
<evidence type="ECO:0000313" key="4">
    <source>
        <dbReference type="Proteomes" id="UP000253676"/>
    </source>
</evidence>
<evidence type="ECO:0000259" key="2">
    <source>
        <dbReference type="Pfam" id="PF19081"/>
    </source>
</evidence>
<protein>
    <recommendedName>
        <fullName evidence="2">Ig-like domain-containing protein</fullName>
    </recommendedName>
</protein>
<feature type="signal peptide" evidence="1">
    <location>
        <begin position="1"/>
        <end position="18"/>
    </location>
</feature>
<keyword evidence="1" id="KW-0732">Signal</keyword>
<name>A0A366B1V8_9FLAO</name>
<dbReference type="InterPro" id="IPR044023">
    <property type="entry name" value="Ig_7"/>
</dbReference>
<dbReference type="CDD" id="cd15482">
    <property type="entry name" value="Sialidase_non-viral"/>
    <property type="match status" value="1"/>
</dbReference>
<proteinExistence type="predicted"/>
<dbReference type="Pfam" id="PF02012">
    <property type="entry name" value="BNR"/>
    <property type="match status" value="1"/>
</dbReference>
<dbReference type="RefSeq" id="WP_113634348.1">
    <property type="nucleotide sequence ID" value="NZ_QNUX01000004.1"/>
</dbReference>
<dbReference type="Pfam" id="PF19081">
    <property type="entry name" value="Ig_7"/>
    <property type="match status" value="1"/>
</dbReference>
<organism evidence="3 4">
    <name type="scientific">Flavobacterium psychrolimnae</name>
    <dbReference type="NCBI Taxonomy" id="249351"/>
    <lineage>
        <taxon>Bacteria</taxon>
        <taxon>Pseudomonadati</taxon>
        <taxon>Bacteroidota</taxon>
        <taxon>Flavobacteriia</taxon>
        <taxon>Flavobacteriales</taxon>
        <taxon>Flavobacteriaceae</taxon>
        <taxon>Flavobacterium</taxon>
    </lineage>
</organism>
<dbReference type="InterPro" id="IPR013783">
    <property type="entry name" value="Ig-like_fold"/>
</dbReference>
<dbReference type="EMBL" id="QNUX01000004">
    <property type="protein sequence ID" value="RBN50881.1"/>
    <property type="molecule type" value="Genomic_DNA"/>
</dbReference>
<dbReference type="InterPro" id="IPR002860">
    <property type="entry name" value="BNR_rpt"/>
</dbReference>
<evidence type="ECO:0000313" key="3">
    <source>
        <dbReference type="EMBL" id="RBN50881.1"/>
    </source>
</evidence>
<dbReference type="InterPro" id="IPR026341">
    <property type="entry name" value="T9SS_type_B"/>
</dbReference>
<accession>A0A366B1V8</accession>